<gene>
    <name evidence="1" type="ORF">Q2T42_09995</name>
</gene>
<sequence>MNSPSQDTPRSHVKQFLHDRYKLKMSIAAVLNFAQEVVRLILF</sequence>
<reference evidence="1" key="2">
    <citation type="submission" date="2023-07" db="EMBL/GenBank/DDBJ databases">
        <authorList>
            <person name="Bai X.-H."/>
            <person name="Wang H.-H."/>
            <person name="Wang J."/>
            <person name="Ma M.-Y."/>
            <person name="Hu H.-H."/>
            <person name="Song Z.-L."/>
            <person name="Ma H.-G."/>
            <person name="Fan Y."/>
            <person name="Du C.-Y."/>
            <person name="Xu J.-C."/>
        </authorList>
    </citation>
    <scope>NUCLEOTIDE SEQUENCE</scope>
    <source>
        <strain evidence="1">CZ1</strain>
    </source>
</reference>
<accession>A0AA97AYA5</accession>
<dbReference type="EMBL" id="CP130144">
    <property type="protein sequence ID" value="WNZ48161.1"/>
    <property type="molecule type" value="Genomic_DNA"/>
</dbReference>
<dbReference type="AlphaFoldDB" id="A0AA97AYA5"/>
<evidence type="ECO:0000313" key="1">
    <source>
        <dbReference type="EMBL" id="WNZ48161.1"/>
    </source>
</evidence>
<name>A0AA97AYA5_LEPBY</name>
<proteinExistence type="predicted"/>
<protein>
    <submittedName>
        <fullName evidence="1">Uncharacterized protein</fullName>
    </submittedName>
</protein>
<organism evidence="1">
    <name type="scientific">Leptolyngbya boryana CZ1</name>
    <dbReference type="NCBI Taxonomy" id="3060204"/>
    <lineage>
        <taxon>Bacteria</taxon>
        <taxon>Bacillati</taxon>
        <taxon>Cyanobacteriota</taxon>
        <taxon>Cyanophyceae</taxon>
        <taxon>Leptolyngbyales</taxon>
        <taxon>Leptolyngbyaceae</taxon>
        <taxon>Leptolyngbya group</taxon>
        <taxon>Leptolyngbya</taxon>
    </lineage>
</organism>
<reference evidence="1" key="1">
    <citation type="journal article" date="2023" name="Plants (Basel)">
        <title>Genomic Analysis of Leptolyngbya boryana CZ1 Reveals Efficient Carbon Fixation Modules.</title>
        <authorList>
            <person name="Bai X."/>
            <person name="Wang H."/>
            <person name="Cheng W."/>
            <person name="Wang J."/>
            <person name="Ma M."/>
            <person name="Hu H."/>
            <person name="Song Z."/>
            <person name="Ma H."/>
            <person name="Fan Y."/>
            <person name="Du C."/>
            <person name="Xu J."/>
        </authorList>
    </citation>
    <scope>NUCLEOTIDE SEQUENCE</scope>
    <source>
        <strain evidence="1">CZ1</strain>
    </source>
</reference>
<dbReference type="RefSeq" id="WP_277878230.1">
    <property type="nucleotide sequence ID" value="NZ_CP130144.1"/>
</dbReference>